<dbReference type="KEGG" id="age:AA314_03723"/>
<dbReference type="EMBL" id="QUMU01000008">
    <property type="protein sequence ID" value="REG28971.1"/>
    <property type="molecule type" value="Genomic_DNA"/>
</dbReference>
<evidence type="ECO:0000259" key="1">
    <source>
        <dbReference type="Pfam" id="PF12770"/>
    </source>
</evidence>
<dbReference type="RefSeq" id="WP_047856510.1">
    <property type="nucleotide sequence ID" value="NZ_CP011509.1"/>
</dbReference>
<protein>
    <submittedName>
        <fullName evidence="3">CHAT domain-containing protein</fullName>
    </submittedName>
    <submittedName>
        <fullName evidence="2">High-affnity carbon uptake protein Hat/HatR</fullName>
    </submittedName>
</protein>
<feature type="domain" description="CHAT" evidence="1">
    <location>
        <begin position="94"/>
        <end position="332"/>
    </location>
</feature>
<dbReference type="Pfam" id="PF12770">
    <property type="entry name" value="CHAT"/>
    <property type="match status" value="1"/>
</dbReference>
<proteinExistence type="predicted"/>
<dbReference type="AlphaFoldDB" id="A0AAC8TDR1"/>
<dbReference type="EMBL" id="CP011509">
    <property type="protein sequence ID" value="AKJ02097.1"/>
    <property type="molecule type" value="Genomic_DNA"/>
</dbReference>
<evidence type="ECO:0000313" key="3">
    <source>
        <dbReference type="EMBL" id="REG28971.1"/>
    </source>
</evidence>
<reference evidence="3 5" key="2">
    <citation type="submission" date="2018-08" db="EMBL/GenBank/DDBJ databases">
        <title>Genomic Encyclopedia of Archaeal and Bacterial Type Strains, Phase II (KMG-II): from individual species to whole genera.</title>
        <authorList>
            <person name="Goeker M."/>
        </authorList>
    </citation>
    <scope>NUCLEOTIDE SEQUENCE [LARGE SCALE GENOMIC DNA]</scope>
    <source>
        <strain evidence="3 5">DSM 2261</strain>
    </source>
</reference>
<evidence type="ECO:0000313" key="4">
    <source>
        <dbReference type="Proteomes" id="UP000035579"/>
    </source>
</evidence>
<reference evidence="2 4" key="1">
    <citation type="submission" date="2015-05" db="EMBL/GenBank/DDBJ databases">
        <title>Genome assembly of Archangium gephyra DSM 2261.</title>
        <authorList>
            <person name="Sharma G."/>
            <person name="Subramanian S."/>
        </authorList>
    </citation>
    <scope>NUCLEOTIDE SEQUENCE [LARGE SCALE GENOMIC DNA]</scope>
    <source>
        <strain evidence="2 4">DSM 2261</strain>
    </source>
</reference>
<organism evidence="2 4">
    <name type="scientific">Archangium gephyra</name>
    <dbReference type="NCBI Taxonomy" id="48"/>
    <lineage>
        <taxon>Bacteria</taxon>
        <taxon>Pseudomonadati</taxon>
        <taxon>Myxococcota</taxon>
        <taxon>Myxococcia</taxon>
        <taxon>Myxococcales</taxon>
        <taxon>Cystobacterineae</taxon>
        <taxon>Archangiaceae</taxon>
        <taxon>Archangium</taxon>
    </lineage>
</organism>
<gene>
    <name evidence="2" type="ORF">AA314_03723</name>
    <name evidence="3" type="ORF">ATI61_108514</name>
</gene>
<name>A0AAC8TDR1_9BACT</name>
<accession>A0AAC8TDR1</accession>
<evidence type="ECO:0000313" key="5">
    <source>
        <dbReference type="Proteomes" id="UP000256345"/>
    </source>
</evidence>
<dbReference type="Proteomes" id="UP000256345">
    <property type="component" value="Unassembled WGS sequence"/>
</dbReference>
<dbReference type="InterPro" id="IPR024983">
    <property type="entry name" value="CHAT_dom"/>
</dbReference>
<evidence type="ECO:0000313" key="2">
    <source>
        <dbReference type="EMBL" id="AKJ02097.1"/>
    </source>
</evidence>
<dbReference type="Proteomes" id="UP000035579">
    <property type="component" value="Chromosome"/>
</dbReference>
<keyword evidence="5" id="KW-1185">Reference proteome</keyword>
<sequence>MSSSGGWLEIEIDLVGGELRARGLGCRNEQPEPYTLGPGFTMDFLGALASRVSAAAGRGEPLGAGRAQAVQDLHGALFRGELQEVLARLREAFAGRPLLLRLMLREEGLQAFPWEALCEPRTEFGFLGNSPKLLPVRGVRSSEPWQPREVRGAVRVLAIAPLHEGAPGRLHEALHESLESGAVEWLEPLTGRRAGKAFLFEYLRPTAPHVIHFLGHGGLKEGKPVLRLADEEGEESWVPVELLAQQLQQVYGRGPLRLIVLEACEGAKPGALASAAELLARTGVDAVIAHLWPVRADVARRCSSAFYRALTGEGDVALSLNEARRQLLLDMKGSAEAFSPVLYLRGHDSVLFDFAGRKVLPHPSAGVPPPGARAPALALRKLLEEPFTLFVGDLWEGQDPILHGLYERLHRKLAGKMGVEPPAQALSALAQHFVLHLGKEALDAEFQQVFGQTDFMPPLAGALARRLGAGVHVTLLRLPVLELALARYRPDLTIHVIQPSLHVGGDATIMRREAGGDRWEQLKQVPASLEAEQGMVVLRLCSGYLPVHDFRQPFLTEDDYLLGARGLESLLTPDLAAWLQGELRLHPVLLLGLSMLNWNHRILLYRLFGGRQLDRGSLAILSPEAREQELWERGKGLPNGQGLQTLELTDEDLVAQLEALRVGEVA</sequence>